<organism evidence="8 9">
    <name type="scientific">Exophiala sideris</name>
    <dbReference type="NCBI Taxonomy" id="1016849"/>
    <lineage>
        <taxon>Eukaryota</taxon>
        <taxon>Fungi</taxon>
        <taxon>Dikarya</taxon>
        <taxon>Ascomycota</taxon>
        <taxon>Pezizomycotina</taxon>
        <taxon>Eurotiomycetes</taxon>
        <taxon>Chaetothyriomycetidae</taxon>
        <taxon>Chaetothyriales</taxon>
        <taxon>Herpotrichiellaceae</taxon>
        <taxon>Exophiala</taxon>
    </lineage>
</organism>
<dbReference type="STRING" id="1016849.A0A0D1X5G0"/>
<dbReference type="Gene3D" id="3.40.50.150">
    <property type="entry name" value="Vaccinia Virus protein VP39"/>
    <property type="match status" value="1"/>
</dbReference>
<evidence type="ECO:0000259" key="7">
    <source>
        <dbReference type="Pfam" id="PF25423"/>
    </source>
</evidence>
<sequence length="1274" mass="144145">MPPTPSRPFLTRHRQPMDGFNDQIQCSAINASMHFCQGNSSESHSGLTALTKAIAIALIFIVTAWLLRSTIILVVSIIVGVKVNGHNLPNVNNVDRGCRQYSFCRLFRTTVSSHLRLQSKQSFHLPTTSSDQRYALGSTSLFFLPGTIWTPRRQVRFSSLSLLRFPFRSNMPPIWDLTQVESDSDDDVPYRFQRKIDIMSNVTGNVVKTKRGRQLTVSGAKRREQGDSTLDEAEWPKSQPDDKDSEKFEAAYVQLTSEEELVMGDQVSTPMTRSRSGVNIKAISTGAALPTATIRKRIAVLADELQELESPTDLNLLYPPQFSPTWRPEQPYRTEDQILEEFIVTEDQIPTFAEKDFLEFNLEDFCVYRAPGHPNGLEGQYENLVTVAAENNQRHWLVDGTLVHKGIQRHFVGAQITDMSIGGFEDLSAHSTDGLIWVMTVESGGRSYWYRLGKPTGAYSKHWTDFVWLAEFCKHFIDYLFDNPTRATYLVDFKTDFWKWLQSIHGDKLKMWHSKCGFQKDFRSCVLRHAQFLRNQAYSVYGDDRAKLLHPIWQEIGAGYDKQTLSPTEQTCVTANAAHTFLRTFPHWQTTSWAENRSQKLLKFLENAVTDKPFRPRCLDDLGRKVVIVRSELTNGQFEFRYAWVRAVSVSLKTVNVVWLVLPTEKIWGSKHDGIFYPIGNELFFTDECNCDAIMVKDIVKAIDASVFTDHAEEGSALFIHCLYRNQEQEGLFVNAVEDDLACRCRGRKNITSIKKKQQLFSEPQSRPKLQGLSLFSGTGLLDYGFGAPGYAETKVAVEHCEVAVRSYEANDERKRTRCIVGSVNAQFSKYMRGEEPMAQYHYIIAGCPCPGFSSRNANKNTLESQTNCSLLAHTLSWVEMFMPAYVIIENVKGMNHGRPSACAQAISYLVALGYQVRKMLCTVSHLGGASSRPRIIIIAAAPGVILPDAIPQTHSDNGSSIALRTSGQAISDLPELHNDTIINIMDPDHIPLHRLKVEFSQGVNFRNLVQQIPTEPSGMSLGETYRAGGLLPSQRDWYENLDDFKHQKSSKCLTRINRDKPFRTVCTVIAPMDSVSGGEVIHPFENRTISLKEARRAMDVPDRFLLVGSVRQQFEMLGNGVPWVLGAAIGRAVGKSWITSWERRTNRGARHVDTKEKESTLAARKFDDVYVSANLKRARHIVPNDGEEIRPSTRLKRTRCVVPSDHDGDGSPAEWKRTRRVVLDDDDDDDERGDSSAKLIGKRLVVSDDEKDNDQSDTSVEFIEERHRKKRPE</sequence>
<dbReference type="PRINTS" id="PR00105">
    <property type="entry name" value="C5METTRFRASE"/>
</dbReference>
<keyword evidence="2 5" id="KW-0489">Methyltransferase</keyword>
<protein>
    <recommendedName>
        <fullName evidence="1">DNA (cytosine-5-)-methyltransferase</fullName>
        <ecNumber evidence="1">2.1.1.37</ecNumber>
    </recommendedName>
</protein>
<reference evidence="8 9" key="1">
    <citation type="submission" date="2015-01" db="EMBL/GenBank/DDBJ databases">
        <title>The Genome Sequence of Exophiala sideris CBS121828.</title>
        <authorList>
            <consortium name="The Broad Institute Genomics Platform"/>
            <person name="Cuomo C."/>
            <person name="de Hoog S."/>
            <person name="Gorbushina A."/>
            <person name="Stielow B."/>
            <person name="Teixiera M."/>
            <person name="Abouelleil A."/>
            <person name="Chapman S.B."/>
            <person name="Priest M."/>
            <person name="Young S.K."/>
            <person name="Wortman J."/>
            <person name="Nusbaum C."/>
            <person name="Birren B."/>
        </authorList>
    </citation>
    <scope>NUCLEOTIDE SEQUENCE [LARGE SCALE GENOMIC DNA]</scope>
    <source>
        <strain evidence="8 9">CBS 121828</strain>
    </source>
</reference>
<dbReference type="EMBL" id="KN846952">
    <property type="protein sequence ID" value="KIV82936.1"/>
    <property type="molecule type" value="Genomic_DNA"/>
</dbReference>
<dbReference type="SUPFAM" id="SSF53335">
    <property type="entry name" value="S-adenosyl-L-methionine-dependent methyltransferases"/>
    <property type="match status" value="1"/>
</dbReference>
<dbReference type="InterPro" id="IPR057215">
    <property type="entry name" value="DUF7893"/>
</dbReference>
<dbReference type="Gene3D" id="3.90.120.10">
    <property type="entry name" value="DNA Methylase, subunit A, domain 2"/>
    <property type="match status" value="1"/>
</dbReference>
<evidence type="ECO:0000256" key="4">
    <source>
        <dbReference type="ARBA" id="ARBA00022691"/>
    </source>
</evidence>
<dbReference type="GO" id="GO:0032259">
    <property type="term" value="P:methylation"/>
    <property type="evidence" value="ECO:0007669"/>
    <property type="project" value="UniProtKB-KW"/>
</dbReference>
<evidence type="ECO:0000256" key="1">
    <source>
        <dbReference type="ARBA" id="ARBA00011975"/>
    </source>
</evidence>
<evidence type="ECO:0000313" key="9">
    <source>
        <dbReference type="Proteomes" id="UP000053599"/>
    </source>
</evidence>
<dbReference type="PROSITE" id="PS51679">
    <property type="entry name" value="SAM_MT_C5"/>
    <property type="match status" value="1"/>
</dbReference>
<evidence type="ECO:0000256" key="5">
    <source>
        <dbReference type="PROSITE-ProRule" id="PRU01016"/>
    </source>
</evidence>
<dbReference type="GO" id="GO:0044027">
    <property type="term" value="P:negative regulation of gene expression via chromosomal CpG island methylation"/>
    <property type="evidence" value="ECO:0007669"/>
    <property type="project" value="TreeGrafter"/>
</dbReference>
<dbReference type="InterPro" id="IPR050390">
    <property type="entry name" value="C5-Methyltransferase"/>
</dbReference>
<evidence type="ECO:0000256" key="3">
    <source>
        <dbReference type="ARBA" id="ARBA00022679"/>
    </source>
</evidence>
<evidence type="ECO:0000256" key="6">
    <source>
        <dbReference type="SAM" id="MobiDB-lite"/>
    </source>
</evidence>
<dbReference type="AlphaFoldDB" id="A0A0D1X5G0"/>
<dbReference type="OrthoDB" id="5376140at2759"/>
<comment type="similarity">
    <text evidence="5">Belongs to the class I-like SAM-binding methyltransferase superfamily. C5-methyltransferase family.</text>
</comment>
<dbReference type="HOGENOM" id="CLU_003836_0_0_1"/>
<dbReference type="Proteomes" id="UP000053599">
    <property type="component" value="Unassembled WGS sequence"/>
</dbReference>
<feature type="region of interest" description="Disordered" evidence="6">
    <location>
        <begin position="213"/>
        <end position="246"/>
    </location>
</feature>
<dbReference type="InterPro" id="IPR029063">
    <property type="entry name" value="SAM-dependent_MTases_sf"/>
</dbReference>
<evidence type="ECO:0000313" key="8">
    <source>
        <dbReference type="EMBL" id="KIV82936.1"/>
    </source>
</evidence>
<keyword evidence="4 5" id="KW-0949">S-adenosyl-L-methionine</keyword>
<evidence type="ECO:0000256" key="2">
    <source>
        <dbReference type="ARBA" id="ARBA00022603"/>
    </source>
</evidence>
<dbReference type="GO" id="GO:0005634">
    <property type="term" value="C:nucleus"/>
    <property type="evidence" value="ECO:0007669"/>
    <property type="project" value="TreeGrafter"/>
</dbReference>
<dbReference type="Pfam" id="PF00145">
    <property type="entry name" value="DNA_methylase"/>
    <property type="match status" value="1"/>
</dbReference>
<dbReference type="Pfam" id="PF25423">
    <property type="entry name" value="DUF7893"/>
    <property type="match status" value="1"/>
</dbReference>
<gene>
    <name evidence="8" type="ORF">PV11_05001</name>
</gene>
<feature type="domain" description="DUF7893" evidence="7">
    <location>
        <begin position="466"/>
        <end position="557"/>
    </location>
</feature>
<dbReference type="InterPro" id="IPR001525">
    <property type="entry name" value="C5_MeTfrase"/>
</dbReference>
<dbReference type="PANTHER" id="PTHR10629:SF54">
    <property type="entry name" value="DNA METHYLTRANSFERASE DIM-2"/>
    <property type="match status" value="1"/>
</dbReference>
<proteinExistence type="inferred from homology"/>
<dbReference type="GO" id="GO:0003886">
    <property type="term" value="F:DNA (cytosine-5-)-methyltransferase activity"/>
    <property type="evidence" value="ECO:0007669"/>
    <property type="project" value="UniProtKB-EC"/>
</dbReference>
<dbReference type="GO" id="GO:0003677">
    <property type="term" value="F:DNA binding"/>
    <property type="evidence" value="ECO:0007669"/>
    <property type="project" value="TreeGrafter"/>
</dbReference>
<accession>A0A0D1X5G0</accession>
<keyword evidence="3 5" id="KW-0808">Transferase</keyword>
<feature type="active site" evidence="5">
    <location>
        <position position="850"/>
    </location>
</feature>
<name>A0A0D1X5G0_9EURO</name>
<dbReference type="PANTHER" id="PTHR10629">
    <property type="entry name" value="CYTOSINE-SPECIFIC METHYLTRANSFERASE"/>
    <property type="match status" value="1"/>
</dbReference>
<feature type="region of interest" description="Disordered" evidence="6">
    <location>
        <begin position="1246"/>
        <end position="1274"/>
    </location>
</feature>
<dbReference type="EC" id="2.1.1.37" evidence="1"/>